<reference evidence="2 3" key="1">
    <citation type="submission" date="2019-08" db="EMBL/GenBank/DDBJ databases">
        <title>Bradymonadales sp. TMQ2.</title>
        <authorList>
            <person name="Liang Q."/>
        </authorList>
    </citation>
    <scope>NUCLEOTIDE SEQUENCE [LARGE SCALE GENOMIC DNA]</scope>
    <source>
        <strain evidence="2 3">TMQ2</strain>
    </source>
</reference>
<dbReference type="InterPro" id="IPR013108">
    <property type="entry name" value="Amidohydro_3"/>
</dbReference>
<dbReference type="Gene3D" id="2.30.40.10">
    <property type="entry name" value="Urease, subunit C, domain 1"/>
    <property type="match status" value="1"/>
</dbReference>
<dbReference type="PANTHER" id="PTHR22642">
    <property type="entry name" value="IMIDAZOLONEPROPIONASE"/>
    <property type="match status" value="1"/>
</dbReference>
<dbReference type="Gene3D" id="3.20.20.140">
    <property type="entry name" value="Metal-dependent hydrolases"/>
    <property type="match status" value="1"/>
</dbReference>
<dbReference type="Proteomes" id="UP000321046">
    <property type="component" value="Unassembled WGS sequence"/>
</dbReference>
<dbReference type="AlphaFoldDB" id="A0A5C6X0K9"/>
<protein>
    <submittedName>
        <fullName evidence="2">Amidohydrolase</fullName>
    </submittedName>
</protein>
<dbReference type="OrthoDB" id="5485695at2"/>
<dbReference type="PANTHER" id="PTHR22642:SF2">
    <property type="entry name" value="PROTEIN LONG AFTER FAR-RED 3"/>
    <property type="match status" value="1"/>
</dbReference>
<comment type="caution">
    <text evidence="2">The sequence shown here is derived from an EMBL/GenBank/DDBJ whole genome shotgun (WGS) entry which is preliminary data.</text>
</comment>
<evidence type="ECO:0000313" key="3">
    <source>
        <dbReference type="Proteomes" id="UP000321046"/>
    </source>
</evidence>
<sequence>MIIGVSKGGRAKRERVGRQNRCTIAKMRQFVFFWGGQPPALLRRKGGLSMLIVHPRIYLDHHGTTTNALLIEGQHVVAVGDEARRRAGRSAEVVRPDAACVMPALGDAHIHLWGAGLRAHTIDLRGMSAPQILDELRLAAPRQDGWIVGTNWNENNFADDHPLNLALLDQLFPNQPVCLHRVDAHALWVNSEALRRAGLDERVHDLSGGLAERGPDGRLTGVLIDHAMEPVLRALPPADAAEDRLIFTHTANTLLSHGVSFSSMAFTSMERLELVDELIADGDLPSRVDFWIDGTSPALDRLLERGPRQANAAGHRVGTIKFFADGALGSAGAWLLEPYRTGGQGLQTQPSGYLKARLPELMRAGWQVAVHAIGDAAARDVLDAFEATSPELRARLRPRLEHAQIVHPDDRARFAELGVIASIQPIHLRSDVPWAPRRLFDPQLERLFPWRDLLPATLAAGSDYPIDDPNPWHGIATALTRQGYDEQPFAPEHALTRQEAISAYTYGAAYASHREHQLGALHPGYLADVIALSADPYVDSPEAIWDIEVLWSRLPGR</sequence>
<evidence type="ECO:0000313" key="2">
    <source>
        <dbReference type="EMBL" id="TXD33668.1"/>
    </source>
</evidence>
<dbReference type="SUPFAM" id="SSF51556">
    <property type="entry name" value="Metallo-dependent hydrolases"/>
    <property type="match status" value="1"/>
</dbReference>
<organism evidence="2 3">
    <name type="scientific">Lujinxingia vulgaris</name>
    <dbReference type="NCBI Taxonomy" id="2600176"/>
    <lineage>
        <taxon>Bacteria</taxon>
        <taxon>Deltaproteobacteria</taxon>
        <taxon>Bradymonadales</taxon>
        <taxon>Lujinxingiaceae</taxon>
        <taxon>Lujinxingia</taxon>
    </lineage>
</organism>
<dbReference type="Pfam" id="PF07969">
    <property type="entry name" value="Amidohydro_3"/>
    <property type="match status" value="1"/>
</dbReference>
<proteinExistence type="predicted"/>
<dbReference type="Gene3D" id="3.10.310.70">
    <property type="match status" value="1"/>
</dbReference>
<dbReference type="GO" id="GO:0016810">
    <property type="term" value="F:hydrolase activity, acting on carbon-nitrogen (but not peptide) bonds"/>
    <property type="evidence" value="ECO:0007669"/>
    <property type="project" value="InterPro"/>
</dbReference>
<dbReference type="EMBL" id="VOSL01000060">
    <property type="protein sequence ID" value="TXD33668.1"/>
    <property type="molecule type" value="Genomic_DNA"/>
</dbReference>
<dbReference type="InterPro" id="IPR011059">
    <property type="entry name" value="Metal-dep_hydrolase_composite"/>
</dbReference>
<accession>A0A5C6X0K9</accession>
<name>A0A5C6X0K9_9DELT</name>
<gene>
    <name evidence="2" type="ORF">FRC96_15920</name>
</gene>
<evidence type="ECO:0000259" key="1">
    <source>
        <dbReference type="Pfam" id="PF07969"/>
    </source>
</evidence>
<feature type="domain" description="Amidohydrolase 3" evidence="1">
    <location>
        <begin position="100"/>
        <end position="544"/>
    </location>
</feature>
<keyword evidence="2" id="KW-0378">Hydrolase</keyword>
<dbReference type="CDD" id="cd01300">
    <property type="entry name" value="YtcJ_like"/>
    <property type="match status" value="1"/>
</dbReference>
<dbReference type="InterPro" id="IPR033932">
    <property type="entry name" value="YtcJ-like"/>
</dbReference>
<dbReference type="InterPro" id="IPR032466">
    <property type="entry name" value="Metal_Hydrolase"/>
</dbReference>
<dbReference type="SUPFAM" id="SSF51338">
    <property type="entry name" value="Composite domain of metallo-dependent hydrolases"/>
    <property type="match status" value="1"/>
</dbReference>